<evidence type="ECO:0000256" key="3">
    <source>
        <dbReference type="ARBA" id="ARBA00004763"/>
    </source>
</evidence>
<protein>
    <recommendedName>
        <fullName evidence="4">dihydropteroate synthase</fullName>
        <ecNumber evidence="4">2.5.1.15</ecNumber>
    </recommendedName>
</protein>
<dbReference type="NCBIfam" id="TIGR01496">
    <property type="entry name" value="DHPS"/>
    <property type="match status" value="1"/>
</dbReference>
<dbReference type="GO" id="GO:0046872">
    <property type="term" value="F:metal ion binding"/>
    <property type="evidence" value="ECO:0007669"/>
    <property type="project" value="UniProtKB-KW"/>
</dbReference>
<keyword evidence="8" id="KW-0289">Folate biosynthesis</keyword>
<evidence type="ECO:0000256" key="1">
    <source>
        <dbReference type="ARBA" id="ARBA00000012"/>
    </source>
</evidence>
<organism evidence="10">
    <name type="scientific">hydrothermal vent metagenome</name>
    <dbReference type="NCBI Taxonomy" id="652676"/>
    <lineage>
        <taxon>unclassified sequences</taxon>
        <taxon>metagenomes</taxon>
        <taxon>ecological metagenomes</taxon>
    </lineage>
</organism>
<dbReference type="PANTHER" id="PTHR20941">
    <property type="entry name" value="FOLATE SYNTHESIS PROTEINS"/>
    <property type="match status" value="1"/>
</dbReference>
<dbReference type="Pfam" id="PF00809">
    <property type="entry name" value="Pterin_bind"/>
    <property type="match status" value="1"/>
</dbReference>
<proteinExistence type="predicted"/>
<dbReference type="InterPro" id="IPR000489">
    <property type="entry name" value="Pterin-binding_dom"/>
</dbReference>
<evidence type="ECO:0000259" key="9">
    <source>
        <dbReference type="PROSITE" id="PS50972"/>
    </source>
</evidence>
<reference evidence="10" key="1">
    <citation type="submission" date="2018-06" db="EMBL/GenBank/DDBJ databases">
        <authorList>
            <person name="Zhirakovskaya E."/>
        </authorList>
    </citation>
    <scope>NUCLEOTIDE SEQUENCE</scope>
</reference>
<evidence type="ECO:0000256" key="5">
    <source>
        <dbReference type="ARBA" id="ARBA00022679"/>
    </source>
</evidence>
<dbReference type="InterPro" id="IPR006390">
    <property type="entry name" value="DHP_synth_dom"/>
</dbReference>
<name>A0A3B1C456_9ZZZZ</name>
<evidence type="ECO:0000256" key="7">
    <source>
        <dbReference type="ARBA" id="ARBA00022842"/>
    </source>
</evidence>
<dbReference type="EMBL" id="UOGB01000310">
    <property type="protein sequence ID" value="VAX24959.1"/>
    <property type="molecule type" value="Genomic_DNA"/>
</dbReference>
<gene>
    <name evidence="10" type="ORF">MNBD_NITROSPINAE03-100</name>
</gene>
<dbReference type="GO" id="GO:0004156">
    <property type="term" value="F:dihydropteroate synthase activity"/>
    <property type="evidence" value="ECO:0007669"/>
    <property type="project" value="UniProtKB-EC"/>
</dbReference>
<dbReference type="InterPro" id="IPR045031">
    <property type="entry name" value="DHP_synth-like"/>
</dbReference>
<dbReference type="EC" id="2.5.1.15" evidence="4"/>
<evidence type="ECO:0000313" key="10">
    <source>
        <dbReference type="EMBL" id="VAX24959.1"/>
    </source>
</evidence>
<comment type="pathway">
    <text evidence="3">Cofactor biosynthesis; tetrahydrofolate biosynthesis; 7,8-dihydrofolate from 2-amino-4-hydroxy-6-hydroxymethyl-7,8-dihydropteridine diphosphate and 4-aminobenzoate: step 1/2.</text>
</comment>
<dbReference type="PROSITE" id="PS50972">
    <property type="entry name" value="PTERIN_BINDING"/>
    <property type="match status" value="1"/>
</dbReference>
<evidence type="ECO:0000256" key="8">
    <source>
        <dbReference type="ARBA" id="ARBA00022909"/>
    </source>
</evidence>
<feature type="non-terminal residue" evidence="10">
    <location>
        <position position="147"/>
    </location>
</feature>
<dbReference type="GO" id="GO:0046654">
    <property type="term" value="P:tetrahydrofolate biosynthetic process"/>
    <property type="evidence" value="ECO:0007669"/>
    <property type="project" value="TreeGrafter"/>
</dbReference>
<dbReference type="PANTHER" id="PTHR20941:SF1">
    <property type="entry name" value="FOLIC ACID SYNTHESIS PROTEIN FOL1"/>
    <property type="match status" value="1"/>
</dbReference>
<evidence type="ECO:0000256" key="6">
    <source>
        <dbReference type="ARBA" id="ARBA00022723"/>
    </source>
</evidence>
<dbReference type="GO" id="GO:0005829">
    <property type="term" value="C:cytosol"/>
    <property type="evidence" value="ECO:0007669"/>
    <property type="project" value="TreeGrafter"/>
</dbReference>
<keyword evidence="5 10" id="KW-0808">Transferase</keyword>
<evidence type="ECO:0000256" key="2">
    <source>
        <dbReference type="ARBA" id="ARBA00001946"/>
    </source>
</evidence>
<dbReference type="InterPro" id="IPR011005">
    <property type="entry name" value="Dihydropteroate_synth-like_sf"/>
</dbReference>
<comment type="catalytic activity">
    <reaction evidence="1">
        <text>(7,8-dihydropterin-6-yl)methyl diphosphate + 4-aminobenzoate = 7,8-dihydropteroate + diphosphate</text>
        <dbReference type="Rhea" id="RHEA:19949"/>
        <dbReference type="ChEBI" id="CHEBI:17836"/>
        <dbReference type="ChEBI" id="CHEBI:17839"/>
        <dbReference type="ChEBI" id="CHEBI:33019"/>
        <dbReference type="ChEBI" id="CHEBI:72950"/>
        <dbReference type="EC" id="2.5.1.15"/>
    </reaction>
</comment>
<dbReference type="AlphaFoldDB" id="A0A3B1C456"/>
<evidence type="ECO:0000256" key="4">
    <source>
        <dbReference type="ARBA" id="ARBA00012458"/>
    </source>
</evidence>
<dbReference type="SUPFAM" id="SSF51717">
    <property type="entry name" value="Dihydropteroate synthetase-like"/>
    <property type="match status" value="1"/>
</dbReference>
<accession>A0A3B1C456</accession>
<sequence length="147" mass="15694">MGILNITPDSFSDGGKFFNNTSRAVKQAGVMIKQGADIIDVGGESSRPGAAPVGAGEEAGRVIPVIRGIVKRYPKILVSIDSYKPEVVKKALDEGAAMINDISGLRHPEMVKHAADSKAPVVIMHMKGNPQTMQKRPAYKDVVDDIV</sequence>
<comment type="cofactor">
    <cofactor evidence="2">
        <name>Mg(2+)</name>
        <dbReference type="ChEBI" id="CHEBI:18420"/>
    </cofactor>
</comment>
<dbReference type="GO" id="GO:0046656">
    <property type="term" value="P:folic acid biosynthetic process"/>
    <property type="evidence" value="ECO:0007669"/>
    <property type="project" value="UniProtKB-KW"/>
</dbReference>
<dbReference type="Gene3D" id="3.20.20.20">
    <property type="entry name" value="Dihydropteroate synthase-like"/>
    <property type="match status" value="1"/>
</dbReference>
<feature type="domain" description="Pterin-binding" evidence="9">
    <location>
        <begin position="1"/>
        <end position="147"/>
    </location>
</feature>
<keyword evidence="7" id="KW-0460">Magnesium</keyword>
<dbReference type="PROSITE" id="PS00793">
    <property type="entry name" value="DHPS_2"/>
    <property type="match status" value="1"/>
</dbReference>
<keyword evidence="6" id="KW-0479">Metal-binding</keyword>